<keyword evidence="11" id="KW-1185">Reference proteome</keyword>
<dbReference type="Pfam" id="PF03602">
    <property type="entry name" value="Cons_hypoth95"/>
    <property type="match status" value="1"/>
</dbReference>
<dbReference type="Proteomes" id="UP000690515">
    <property type="component" value="Unassembled WGS sequence"/>
</dbReference>
<evidence type="ECO:0000256" key="9">
    <source>
        <dbReference type="SAM" id="MobiDB-lite"/>
    </source>
</evidence>
<dbReference type="InterPro" id="IPR029063">
    <property type="entry name" value="SAM-dependent_MTases_sf"/>
</dbReference>
<keyword evidence="8" id="KW-0949">S-adenosyl-L-methionine</keyword>
<evidence type="ECO:0000256" key="4">
    <source>
        <dbReference type="ARBA" id="ARBA00013682"/>
    </source>
</evidence>
<evidence type="ECO:0000256" key="3">
    <source>
        <dbReference type="ARBA" id="ARBA00012141"/>
    </source>
</evidence>
<proteinExistence type="inferred from homology"/>
<dbReference type="GO" id="GO:0052913">
    <property type="term" value="F:16S rRNA (guanine(966)-N(2))-methyltransferase activity"/>
    <property type="evidence" value="ECO:0007669"/>
    <property type="project" value="UniProtKB-EC"/>
</dbReference>
<dbReference type="PANTHER" id="PTHR43542">
    <property type="entry name" value="METHYLTRANSFERASE"/>
    <property type="match status" value="1"/>
</dbReference>
<dbReference type="InterPro" id="IPR004398">
    <property type="entry name" value="RNA_MeTrfase_RsmD"/>
</dbReference>
<evidence type="ECO:0000256" key="1">
    <source>
        <dbReference type="ARBA" id="ARBA00002649"/>
    </source>
</evidence>
<dbReference type="PANTHER" id="PTHR43542:SF1">
    <property type="entry name" value="METHYLTRANSFERASE"/>
    <property type="match status" value="1"/>
</dbReference>
<comment type="caution">
    <text evidence="10">The sequence shown here is derived from an EMBL/GenBank/DDBJ whole genome shotgun (WGS) entry which is preliminary data.</text>
</comment>
<evidence type="ECO:0000256" key="8">
    <source>
        <dbReference type="PIRNR" id="PIRNR004553"/>
    </source>
</evidence>
<dbReference type="NCBIfam" id="TIGR00095">
    <property type="entry name" value="16S rRNA (guanine(966)-N(2))-methyltransferase RsmD"/>
    <property type="match status" value="1"/>
</dbReference>
<dbReference type="EMBL" id="JAGSOY010000066">
    <property type="protein sequence ID" value="MBU2713218.1"/>
    <property type="molecule type" value="Genomic_DNA"/>
</dbReference>
<keyword evidence="8" id="KW-0698">rRNA processing</keyword>
<evidence type="ECO:0000313" key="11">
    <source>
        <dbReference type="Proteomes" id="UP000690515"/>
    </source>
</evidence>
<sequence length="210" mass="23607">MKHRSRKPASKQKIHSSQRHSQLRIIGGQWRSRKLPIADLPGLRPTTDRIRETVFNWLAPYINGATCLDCFSGTGALTFEALSRGAAWADLLEIAPQANQLLTTNLATLHCNNAQTHAVDCLQWLAKPPTKTYDLVFLDPPFNQGLILKTIQALLTQPWLKAGALIYIESEPCDLDQLISTAHESVQHWSLLKSKTTGNVQYRLYQLPEQ</sequence>
<organism evidence="10 11">
    <name type="scientific">Zooshikella harenae</name>
    <dbReference type="NCBI Taxonomy" id="2827238"/>
    <lineage>
        <taxon>Bacteria</taxon>
        <taxon>Pseudomonadati</taxon>
        <taxon>Pseudomonadota</taxon>
        <taxon>Gammaproteobacteria</taxon>
        <taxon>Oceanospirillales</taxon>
        <taxon>Zooshikellaceae</taxon>
        <taxon>Zooshikella</taxon>
    </lineage>
</organism>
<evidence type="ECO:0000256" key="5">
    <source>
        <dbReference type="ARBA" id="ARBA00022603"/>
    </source>
</evidence>
<dbReference type="RefSeq" id="WP_215821505.1">
    <property type="nucleotide sequence ID" value="NZ_JAGSOY010000066.1"/>
</dbReference>
<dbReference type="PIRSF" id="PIRSF004553">
    <property type="entry name" value="CHP00095"/>
    <property type="match status" value="1"/>
</dbReference>
<evidence type="ECO:0000313" key="10">
    <source>
        <dbReference type="EMBL" id="MBU2713218.1"/>
    </source>
</evidence>
<keyword evidence="5 8" id="KW-0489">Methyltransferase</keyword>
<accession>A0ABS5ZH57</accession>
<name>A0ABS5ZH57_9GAMM</name>
<comment type="catalytic activity">
    <reaction evidence="7 8">
        <text>guanosine(966) in 16S rRNA + S-adenosyl-L-methionine = N(2)-methylguanosine(966) in 16S rRNA + S-adenosyl-L-homocysteine + H(+)</text>
        <dbReference type="Rhea" id="RHEA:23548"/>
        <dbReference type="Rhea" id="RHEA-COMP:10211"/>
        <dbReference type="Rhea" id="RHEA-COMP:10212"/>
        <dbReference type="ChEBI" id="CHEBI:15378"/>
        <dbReference type="ChEBI" id="CHEBI:57856"/>
        <dbReference type="ChEBI" id="CHEBI:59789"/>
        <dbReference type="ChEBI" id="CHEBI:74269"/>
        <dbReference type="ChEBI" id="CHEBI:74481"/>
        <dbReference type="EC" id="2.1.1.171"/>
    </reaction>
</comment>
<comment type="similarity">
    <text evidence="2 8">Belongs to the methyltransferase superfamily. RsmD family.</text>
</comment>
<protein>
    <recommendedName>
        <fullName evidence="4 8">Ribosomal RNA small subunit methyltransferase D</fullName>
        <ecNumber evidence="3 8">2.1.1.171</ecNumber>
    </recommendedName>
</protein>
<keyword evidence="6 8" id="KW-0808">Transferase</keyword>
<evidence type="ECO:0000256" key="6">
    <source>
        <dbReference type="ARBA" id="ARBA00022679"/>
    </source>
</evidence>
<dbReference type="InterPro" id="IPR002052">
    <property type="entry name" value="DNA_methylase_N6_adenine_CS"/>
</dbReference>
<comment type="function">
    <text evidence="1 8">Specifically methylates the guanine in position 966 of 16S rRNA in the assembled 30S particle.</text>
</comment>
<dbReference type="PROSITE" id="PS00092">
    <property type="entry name" value="N6_MTASE"/>
    <property type="match status" value="1"/>
</dbReference>
<dbReference type="Gene3D" id="3.40.50.150">
    <property type="entry name" value="Vaccinia Virus protein VP39"/>
    <property type="match status" value="1"/>
</dbReference>
<feature type="region of interest" description="Disordered" evidence="9">
    <location>
        <begin position="1"/>
        <end position="22"/>
    </location>
</feature>
<gene>
    <name evidence="10" type="primary">rsmD</name>
    <name evidence="10" type="ORF">KCG35_19300</name>
</gene>
<dbReference type="SUPFAM" id="SSF53335">
    <property type="entry name" value="S-adenosyl-L-methionine-dependent methyltransferases"/>
    <property type="match status" value="1"/>
</dbReference>
<evidence type="ECO:0000256" key="2">
    <source>
        <dbReference type="ARBA" id="ARBA00005269"/>
    </source>
</evidence>
<dbReference type="CDD" id="cd02440">
    <property type="entry name" value="AdoMet_MTases"/>
    <property type="match status" value="1"/>
</dbReference>
<dbReference type="EC" id="2.1.1.171" evidence="3 8"/>
<evidence type="ECO:0000256" key="7">
    <source>
        <dbReference type="ARBA" id="ARBA00048326"/>
    </source>
</evidence>
<reference evidence="10 11" key="1">
    <citation type="submission" date="2021-04" db="EMBL/GenBank/DDBJ databases">
        <authorList>
            <person name="Pira H."/>
            <person name="Risdian C."/>
            <person name="Wink J."/>
        </authorList>
    </citation>
    <scope>NUCLEOTIDE SEQUENCE [LARGE SCALE GENOMIC DNA]</scope>
    <source>
        <strain evidence="10 11">WH53</strain>
    </source>
</reference>